<dbReference type="EMBL" id="BAAAOQ010000005">
    <property type="protein sequence ID" value="GAA2194121.1"/>
    <property type="molecule type" value="Genomic_DNA"/>
</dbReference>
<gene>
    <name evidence="2" type="ORF">GCM10009787_18800</name>
</gene>
<dbReference type="Proteomes" id="UP001501391">
    <property type="component" value="Unassembled WGS sequence"/>
</dbReference>
<dbReference type="CDD" id="cd00531">
    <property type="entry name" value="NTF2_like"/>
    <property type="match status" value="1"/>
</dbReference>
<feature type="domain" description="SnoaL-like" evidence="1">
    <location>
        <begin position="21"/>
        <end position="139"/>
    </location>
</feature>
<dbReference type="RefSeq" id="WP_059247729.1">
    <property type="nucleotide sequence ID" value="NZ_BAAAOQ010000005.1"/>
</dbReference>
<accession>A0ABP5NAP0</accession>
<comment type="caution">
    <text evidence="2">The sequence shown here is derived from an EMBL/GenBank/DDBJ whole genome shotgun (WGS) entry which is preliminary data.</text>
</comment>
<dbReference type="Gene3D" id="3.10.450.50">
    <property type="match status" value="1"/>
</dbReference>
<evidence type="ECO:0000313" key="3">
    <source>
        <dbReference type="Proteomes" id="UP001501391"/>
    </source>
</evidence>
<protein>
    <submittedName>
        <fullName evidence="2">Nuclear transport factor 2 family protein</fullName>
    </submittedName>
</protein>
<evidence type="ECO:0000259" key="1">
    <source>
        <dbReference type="Pfam" id="PF13577"/>
    </source>
</evidence>
<dbReference type="SUPFAM" id="SSF54427">
    <property type="entry name" value="NTF2-like"/>
    <property type="match status" value="1"/>
</dbReference>
<sequence length="160" mass="18054">MSQTLQHSEQHTEQQPALSFEIAAFYAHQMPLLEAREFEAFAQTFTEDCVFGYQGAWELQGRGALLEGMRGSIPRYGTSTIRHWFENRRAEPQPDGSIRVTATCLVSVTDENGVVAFEPSCVVTDELVRTEEGLRARSRIIRHDLPDPGRYFARLAAQHG</sequence>
<dbReference type="InterPro" id="IPR032710">
    <property type="entry name" value="NTF2-like_dom_sf"/>
</dbReference>
<name>A0ABP5NAP0_9ACTN</name>
<evidence type="ECO:0000313" key="2">
    <source>
        <dbReference type="EMBL" id="GAA2194121.1"/>
    </source>
</evidence>
<keyword evidence="3" id="KW-1185">Reference proteome</keyword>
<dbReference type="InterPro" id="IPR037401">
    <property type="entry name" value="SnoaL-like"/>
</dbReference>
<reference evidence="3" key="1">
    <citation type="journal article" date="2019" name="Int. J. Syst. Evol. Microbiol.">
        <title>The Global Catalogue of Microorganisms (GCM) 10K type strain sequencing project: providing services to taxonomists for standard genome sequencing and annotation.</title>
        <authorList>
            <consortium name="The Broad Institute Genomics Platform"/>
            <consortium name="The Broad Institute Genome Sequencing Center for Infectious Disease"/>
            <person name="Wu L."/>
            <person name="Ma J."/>
        </authorList>
    </citation>
    <scope>NUCLEOTIDE SEQUENCE [LARGE SCALE GENOMIC DNA]</scope>
    <source>
        <strain evidence="3">JCM 14924</strain>
    </source>
</reference>
<organism evidence="2 3">
    <name type="scientific">Streptomyces bangladeshensis</name>
    <dbReference type="NCBI Taxonomy" id="295352"/>
    <lineage>
        <taxon>Bacteria</taxon>
        <taxon>Bacillati</taxon>
        <taxon>Actinomycetota</taxon>
        <taxon>Actinomycetes</taxon>
        <taxon>Kitasatosporales</taxon>
        <taxon>Streptomycetaceae</taxon>
        <taxon>Streptomyces</taxon>
    </lineage>
</organism>
<dbReference type="Pfam" id="PF13577">
    <property type="entry name" value="SnoaL_4"/>
    <property type="match status" value="1"/>
</dbReference>
<proteinExistence type="predicted"/>